<evidence type="ECO:0000313" key="9">
    <source>
        <dbReference type="EMBL" id="TDR37318.1"/>
    </source>
</evidence>
<dbReference type="HOGENOM" id="CLU_086615_4_0_5"/>
<evidence type="ECO:0000256" key="6">
    <source>
        <dbReference type="ARBA" id="ARBA00023136"/>
    </source>
</evidence>
<reference evidence="9 11" key="2">
    <citation type="submission" date="2019-03" db="EMBL/GenBank/DDBJ databases">
        <title>Genomic Encyclopedia of Type Strains, Phase IV (KMG-IV): sequencing the most valuable type-strain genomes for metagenomic binning, comparative biology and taxonomic classification.</title>
        <authorList>
            <person name="Goeker M."/>
        </authorList>
    </citation>
    <scope>NUCLEOTIDE SEQUENCE [LARGE SCALE GENOMIC DNA]</scope>
    <source>
        <strain evidence="9 11">DSM 11603</strain>
    </source>
</reference>
<proteinExistence type="inferred from homology"/>
<feature type="transmembrane region" description="Helical" evidence="7">
    <location>
        <begin position="15"/>
        <end position="38"/>
    </location>
</feature>
<protein>
    <submittedName>
        <fullName evidence="8">Monovalent cation/H+ antiporter subunit E</fullName>
    </submittedName>
    <submittedName>
        <fullName evidence="9">Multisubunit potassium/proton antiporter PhaE subunit</fullName>
    </submittedName>
</protein>
<evidence type="ECO:0000256" key="4">
    <source>
        <dbReference type="ARBA" id="ARBA00022692"/>
    </source>
</evidence>
<dbReference type="OrthoDB" id="9807187at2"/>
<sequence length="161" mass="17831">MTRVLPYPLLAASLLAMWLLLNGFTPGHLLLGAVIALVASHMMSALQPSKPRLRRWTRIAHLMGIVFVDILRSNIAVARIVLGGRNPQVVSGFVAIPLEMRDPTGLAFLACIITSTPGTAWVEYRSADDLLLIHVLDVVSEESWSDLIKNRYEALLMEIFE</sequence>
<dbReference type="Pfam" id="PF01899">
    <property type="entry name" value="MNHE"/>
    <property type="match status" value="1"/>
</dbReference>
<comment type="similarity">
    <text evidence="2">Belongs to the CPA3 antiporters (TC 2.A.63) subunit E family.</text>
</comment>
<dbReference type="NCBIfam" id="NF006520">
    <property type="entry name" value="PRK08965.1-4"/>
    <property type="match status" value="1"/>
</dbReference>
<dbReference type="EMBL" id="SNZF01000003">
    <property type="protein sequence ID" value="TDR37318.1"/>
    <property type="molecule type" value="Genomic_DNA"/>
</dbReference>
<reference evidence="8 10" key="1">
    <citation type="submission" date="2014-02" db="EMBL/GenBank/DDBJ databases">
        <title>Aquamicrobium defluvii Genome sequencing.</title>
        <authorList>
            <person name="Wang X."/>
        </authorList>
    </citation>
    <scope>NUCLEOTIDE SEQUENCE [LARGE SCALE GENOMIC DNA]</scope>
    <source>
        <strain evidence="8 10">W13Z1</strain>
    </source>
</reference>
<dbReference type="AlphaFoldDB" id="A0A011UWB5"/>
<keyword evidence="4 7" id="KW-0812">Transmembrane</keyword>
<comment type="caution">
    <text evidence="8">The sequence shown here is derived from an EMBL/GenBank/DDBJ whole genome shotgun (WGS) entry which is preliminary data.</text>
</comment>
<keyword evidence="3" id="KW-1003">Cell membrane</keyword>
<evidence type="ECO:0000256" key="5">
    <source>
        <dbReference type="ARBA" id="ARBA00022989"/>
    </source>
</evidence>
<evidence type="ECO:0000256" key="2">
    <source>
        <dbReference type="ARBA" id="ARBA00006228"/>
    </source>
</evidence>
<evidence type="ECO:0000256" key="3">
    <source>
        <dbReference type="ARBA" id="ARBA00022475"/>
    </source>
</evidence>
<dbReference type="InterPro" id="IPR002758">
    <property type="entry name" value="Cation_antiport_E"/>
</dbReference>
<keyword evidence="5 7" id="KW-1133">Transmembrane helix</keyword>
<evidence type="ECO:0000313" key="11">
    <source>
        <dbReference type="Proteomes" id="UP000294958"/>
    </source>
</evidence>
<dbReference type="Proteomes" id="UP000019849">
    <property type="component" value="Unassembled WGS sequence"/>
</dbReference>
<evidence type="ECO:0000313" key="8">
    <source>
        <dbReference type="EMBL" id="EXL10516.1"/>
    </source>
</evidence>
<dbReference type="GO" id="GO:0008324">
    <property type="term" value="F:monoatomic cation transmembrane transporter activity"/>
    <property type="evidence" value="ECO:0007669"/>
    <property type="project" value="InterPro"/>
</dbReference>
<evidence type="ECO:0000256" key="7">
    <source>
        <dbReference type="SAM" id="Phobius"/>
    </source>
</evidence>
<dbReference type="GO" id="GO:0005886">
    <property type="term" value="C:plasma membrane"/>
    <property type="evidence" value="ECO:0007669"/>
    <property type="project" value="UniProtKB-SubCell"/>
</dbReference>
<evidence type="ECO:0000313" key="10">
    <source>
        <dbReference type="Proteomes" id="UP000019849"/>
    </source>
</evidence>
<dbReference type="Proteomes" id="UP000294958">
    <property type="component" value="Unassembled WGS sequence"/>
</dbReference>
<keyword evidence="11" id="KW-1185">Reference proteome</keyword>
<gene>
    <name evidence="8" type="ORF">BG36_01230</name>
    <name evidence="9" type="ORF">DES43_103248</name>
</gene>
<dbReference type="PANTHER" id="PTHR34584:SF1">
    <property type="entry name" value="NA(+)_H(+) ANTIPORTER SUBUNIT E1"/>
    <property type="match status" value="1"/>
</dbReference>
<keyword evidence="6 7" id="KW-0472">Membrane</keyword>
<accession>A0A011UWB5</accession>
<dbReference type="EMBL" id="JENY01000001">
    <property type="protein sequence ID" value="EXL10516.1"/>
    <property type="molecule type" value="Genomic_DNA"/>
</dbReference>
<dbReference type="STRING" id="69279.BG36_01230"/>
<name>A0A011UWB5_9HYPH</name>
<dbReference type="PANTHER" id="PTHR34584">
    <property type="entry name" value="NA(+)/H(+) ANTIPORTER SUBUNIT E1"/>
    <property type="match status" value="1"/>
</dbReference>
<dbReference type="RefSeq" id="WP_035022352.1">
    <property type="nucleotide sequence ID" value="NZ_KK073877.1"/>
</dbReference>
<dbReference type="PATRIC" id="fig|69279.3.peg.253"/>
<dbReference type="eggNOG" id="COG1863">
    <property type="taxonomic scope" value="Bacteria"/>
</dbReference>
<evidence type="ECO:0000256" key="1">
    <source>
        <dbReference type="ARBA" id="ARBA00004651"/>
    </source>
</evidence>
<organism evidence="8 10">
    <name type="scientific">Aquamicrobium defluvii</name>
    <dbReference type="NCBI Taxonomy" id="69279"/>
    <lineage>
        <taxon>Bacteria</taxon>
        <taxon>Pseudomonadati</taxon>
        <taxon>Pseudomonadota</taxon>
        <taxon>Alphaproteobacteria</taxon>
        <taxon>Hyphomicrobiales</taxon>
        <taxon>Phyllobacteriaceae</taxon>
        <taxon>Aquamicrobium</taxon>
    </lineage>
</organism>
<comment type="subcellular location">
    <subcellularLocation>
        <location evidence="1">Cell membrane</location>
        <topology evidence="1">Multi-pass membrane protein</topology>
    </subcellularLocation>
</comment>
<dbReference type="PIRSF" id="PIRSF019239">
    <property type="entry name" value="MrpE"/>
    <property type="match status" value="1"/>
</dbReference>